<proteinExistence type="predicted"/>
<comment type="caution">
    <text evidence="1">The sequence shown here is derived from an EMBL/GenBank/DDBJ whole genome shotgun (WGS) entry which is preliminary data.</text>
</comment>
<name>A0A644XTB0_9ZZZZ</name>
<organism evidence="1">
    <name type="scientific">bioreactor metagenome</name>
    <dbReference type="NCBI Taxonomy" id="1076179"/>
    <lineage>
        <taxon>unclassified sequences</taxon>
        <taxon>metagenomes</taxon>
        <taxon>ecological metagenomes</taxon>
    </lineage>
</organism>
<sequence>MGIPLRAAQDDLGVGRYALQPRHFGHLLNAGAGPVLVQHPVREAAVAQLLSVSLVVDIVSAVGLHGGNHLVGLVPGANQVLLAGAQHAIVKDAAGNGHLGNLIEVNIAVHQHLNVALTHAVSRLAGGIRCLDHAGSAGADAQVHNRHQSRR</sequence>
<dbReference type="EMBL" id="VSSQ01003168">
    <property type="protein sequence ID" value="MPM19395.1"/>
    <property type="molecule type" value="Genomic_DNA"/>
</dbReference>
<dbReference type="AlphaFoldDB" id="A0A644XTB0"/>
<gene>
    <name evidence="1" type="ORF">SDC9_65818</name>
</gene>
<accession>A0A644XTB0</accession>
<reference evidence="1" key="1">
    <citation type="submission" date="2019-08" db="EMBL/GenBank/DDBJ databases">
        <authorList>
            <person name="Kucharzyk K."/>
            <person name="Murdoch R.W."/>
            <person name="Higgins S."/>
            <person name="Loffler F."/>
        </authorList>
    </citation>
    <scope>NUCLEOTIDE SEQUENCE</scope>
</reference>
<protein>
    <submittedName>
        <fullName evidence="1">Uncharacterized protein</fullName>
    </submittedName>
</protein>
<evidence type="ECO:0000313" key="1">
    <source>
        <dbReference type="EMBL" id="MPM19395.1"/>
    </source>
</evidence>